<name>A0A9D2K5Q0_9FIRM</name>
<sequence length="465" mass="52577">MAKMWAGRFKKETDRLVNEFNASVSVDSRLYREDIEGSMAHAAMLEKQGIIPPEDGKNIRAGLREILKDMEAGKISLTPELYEDIHMANEQLLTERIGDGGKRLHTARSRNDQVALDMRLYVRKEILEIRRLVLEFMEVLCEKAKDHLETVMPGYTHLQRAQPITFAHHLMAYGNMLKRDVRRLEDCLEGMDEMPLGCGALAGTTYPIDREFAAEELGFSGVTDNSLDGVSDRDYCMELCACLSILMVHLSRLSEEIILWCSWEFKFVELDDAFSTGSSIMPQKKNPDVCELIRGKSGRVFGDLQTLLVMMKGLPLAYNKDMQEDKEAVFDAVDTVKICLQVFSPMFATMTVLPENMKAAAKRGFLNATDCADYLTKKGVPFRDAYKISGTLVAMCIEKGETLDSLPLETYREVCPVFEKDVYEAVDLMACVRERKSLGGPAPEEVARQLEKLLKFLREKKEAQS</sequence>
<dbReference type="Pfam" id="PF00206">
    <property type="entry name" value="Lyase_1"/>
    <property type="match status" value="1"/>
</dbReference>
<dbReference type="PROSITE" id="PS00163">
    <property type="entry name" value="FUMARATE_LYASES"/>
    <property type="match status" value="1"/>
</dbReference>
<dbReference type="GO" id="GO:0042450">
    <property type="term" value="P:L-arginine biosynthetic process via ornithine"/>
    <property type="evidence" value="ECO:0007669"/>
    <property type="project" value="UniProtKB-UniRule"/>
</dbReference>
<dbReference type="PANTHER" id="PTHR43814:SF1">
    <property type="entry name" value="ARGININOSUCCINATE LYASE"/>
    <property type="match status" value="1"/>
</dbReference>
<dbReference type="PANTHER" id="PTHR43814">
    <property type="entry name" value="ARGININOSUCCINATE LYASE"/>
    <property type="match status" value="1"/>
</dbReference>
<dbReference type="Gene3D" id="1.10.40.30">
    <property type="entry name" value="Fumarase/aspartase (C-terminal domain)"/>
    <property type="match status" value="1"/>
</dbReference>
<dbReference type="GO" id="GO:0005829">
    <property type="term" value="C:cytosol"/>
    <property type="evidence" value="ECO:0007669"/>
    <property type="project" value="TreeGrafter"/>
</dbReference>
<protein>
    <recommendedName>
        <fullName evidence="2 6">Argininosuccinate lyase</fullName>
        <shortName evidence="6">ASAL</shortName>
        <ecNumber evidence="2 6">4.3.2.1</ecNumber>
    </recommendedName>
    <alternativeName>
        <fullName evidence="6">Arginosuccinase</fullName>
    </alternativeName>
</protein>
<dbReference type="CDD" id="cd01359">
    <property type="entry name" value="Argininosuccinate_lyase"/>
    <property type="match status" value="1"/>
</dbReference>
<dbReference type="FunFam" id="1.10.40.30:FF:000001">
    <property type="entry name" value="Argininosuccinate lyase"/>
    <property type="match status" value="1"/>
</dbReference>
<evidence type="ECO:0000256" key="3">
    <source>
        <dbReference type="ARBA" id="ARBA00022571"/>
    </source>
</evidence>
<accession>A0A9D2K5Q0</accession>
<dbReference type="EC" id="4.3.2.1" evidence="2 6"/>
<keyword evidence="5 6" id="KW-0456">Lyase</keyword>
<dbReference type="PRINTS" id="PR00149">
    <property type="entry name" value="FUMRATELYASE"/>
</dbReference>
<evidence type="ECO:0000313" key="9">
    <source>
        <dbReference type="EMBL" id="HIZ78877.1"/>
    </source>
</evidence>
<comment type="pathway">
    <text evidence="1 6">Amino-acid biosynthesis; L-arginine biosynthesis; L-arginine from L-ornithine and carbamoyl phosphate: step 3/3.</text>
</comment>
<proteinExistence type="inferred from homology"/>
<dbReference type="HAMAP" id="MF_00006">
    <property type="entry name" value="Arg_succ_lyase"/>
    <property type="match status" value="1"/>
</dbReference>
<dbReference type="AlphaFoldDB" id="A0A9D2K5Q0"/>
<dbReference type="Gene3D" id="1.10.275.10">
    <property type="entry name" value="Fumarase/aspartase (N-terminal domain)"/>
    <property type="match status" value="1"/>
</dbReference>
<keyword evidence="6" id="KW-0963">Cytoplasm</keyword>
<evidence type="ECO:0000256" key="5">
    <source>
        <dbReference type="ARBA" id="ARBA00023239"/>
    </source>
</evidence>
<reference evidence="9" key="1">
    <citation type="journal article" date="2021" name="PeerJ">
        <title>Extensive microbial diversity within the chicken gut microbiome revealed by metagenomics and culture.</title>
        <authorList>
            <person name="Gilroy R."/>
            <person name="Ravi A."/>
            <person name="Getino M."/>
            <person name="Pursley I."/>
            <person name="Horton D.L."/>
            <person name="Alikhan N.F."/>
            <person name="Baker D."/>
            <person name="Gharbi K."/>
            <person name="Hall N."/>
            <person name="Watson M."/>
            <person name="Adriaenssens E.M."/>
            <person name="Foster-Nyarko E."/>
            <person name="Jarju S."/>
            <person name="Secka A."/>
            <person name="Antonio M."/>
            <person name="Oren A."/>
            <person name="Chaudhuri R.R."/>
            <person name="La Ragione R."/>
            <person name="Hildebrand F."/>
            <person name="Pallen M.J."/>
        </authorList>
    </citation>
    <scope>NUCLEOTIDE SEQUENCE</scope>
    <source>
        <strain evidence="9">ChiBcec1-1093</strain>
    </source>
</reference>
<dbReference type="EMBL" id="DXBC01000054">
    <property type="protein sequence ID" value="HIZ78877.1"/>
    <property type="molecule type" value="Genomic_DNA"/>
</dbReference>
<organism evidence="9 10">
    <name type="scientific">Candidatus Lachnoclostridium stercorigallinarum</name>
    <dbReference type="NCBI Taxonomy" id="2838634"/>
    <lineage>
        <taxon>Bacteria</taxon>
        <taxon>Bacillati</taxon>
        <taxon>Bacillota</taxon>
        <taxon>Clostridia</taxon>
        <taxon>Lachnospirales</taxon>
        <taxon>Lachnospiraceae</taxon>
    </lineage>
</organism>
<comment type="catalytic activity">
    <reaction evidence="6">
        <text>2-(N(omega)-L-arginino)succinate = fumarate + L-arginine</text>
        <dbReference type="Rhea" id="RHEA:24020"/>
        <dbReference type="ChEBI" id="CHEBI:29806"/>
        <dbReference type="ChEBI" id="CHEBI:32682"/>
        <dbReference type="ChEBI" id="CHEBI:57472"/>
        <dbReference type="EC" id="4.3.2.1"/>
    </reaction>
</comment>
<evidence type="ECO:0000259" key="7">
    <source>
        <dbReference type="Pfam" id="PF00206"/>
    </source>
</evidence>
<dbReference type="Pfam" id="PF14698">
    <property type="entry name" value="ASL_C2"/>
    <property type="match status" value="1"/>
</dbReference>
<comment type="similarity">
    <text evidence="6">Belongs to the lyase 1 family. Argininosuccinate lyase subfamily.</text>
</comment>
<gene>
    <name evidence="6 9" type="primary">argH</name>
    <name evidence="9" type="ORF">IAA17_03735</name>
</gene>
<feature type="domain" description="Fumarate lyase N-terminal" evidence="7">
    <location>
        <begin position="7"/>
        <end position="302"/>
    </location>
</feature>
<dbReference type="InterPro" id="IPR029419">
    <property type="entry name" value="Arg_succ_lyase_C"/>
</dbReference>
<reference evidence="9" key="2">
    <citation type="submission" date="2021-04" db="EMBL/GenBank/DDBJ databases">
        <authorList>
            <person name="Gilroy R."/>
        </authorList>
    </citation>
    <scope>NUCLEOTIDE SEQUENCE</scope>
    <source>
        <strain evidence="9">ChiBcec1-1093</strain>
    </source>
</reference>
<dbReference type="InterPro" id="IPR024083">
    <property type="entry name" value="Fumarase/histidase_N"/>
</dbReference>
<comment type="caution">
    <text evidence="9">The sequence shown here is derived from an EMBL/GenBank/DDBJ whole genome shotgun (WGS) entry which is preliminary data.</text>
</comment>
<feature type="domain" description="Argininosuccinate lyase C-terminal" evidence="8">
    <location>
        <begin position="365"/>
        <end position="432"/>
    </location>
</feature>
<dbReference type="InterPro" id="IPR020557">
    <property type="entry name" value="Fumarate_lyase_CS"/>
</dbReference>
<dbReference type="InterPro" id="IPR008948">
    <property type="entry name" value="L-Aspartase-like"/>
</dbReference>
<dbReference type="InterPro" id="IPR000362">
    <property type="entry name" value="Fumarate_lyase_fam"/>
</dbReference>
<dbReference type="Proteomes" id="UP000824101">
    <property type="component" value="Unassembled WGS sequence"/>
</dbReference>
<dbReference type="NCBIfam" id="TIGR00838">
    <property type="entry name" value="argH"/>
    <property type="match status" value="1"/>
</dbReference>
<dbReference type="Gene3D" id="1.20.200.10">
    <property type="entry name" value="Fumarase/aspartase (Central domain)"/>
    <property type="match status" value="1"/>
</dbReference>
<keyword evidence="4 6" id="KW-0028">Amino-acid biosynthesis</keyword>
<dbReference type="SUPFAM" id="SSF48557">
    <property type="entry name" value="L-aspartase-like"/>
    <property type="match status" value="1"/>
</dbReference>
<evidence type="ECO:0000313" key="10">
    <source>
        <dbReference type="Proteomes" id="UP000824101"/>
    </source>
</evidence>
<comment type="subcellular location">
    <subcellularLocation>
        <location evidence="6">Cytoplasm</location>
    </subcellularLocation>
</comment>
<evidence type="ECO:0000259" key="8">
    <source>
        <dbReference type="Pfam" id="PF14698"/>
    </source>
</evidence>
<evidence type="ECO:0000256" key="4">
    <source>
        <dbReference type="ARBA" id="ARBA00022605"/>
    </source>
</evidence>
<dbReference type="InterPro" id="IPR009049">
    <property type="entry name" value="Argininosuccinate_lyase"/>
</dbReference>
<dbReference type="FunFam" id="1.10.275.10:FF:000002">
    <property type="entry name" value="Argininosuccinate lyase"/>
    <property type="match status" value="1"/>
</dbReference>
<dbReference type="InterPro" id="IPR022761">
    <property type="entry name" value="Fumarate_lyase_N"/>
</dbReference>
<evidence type="ECO:0000256" key="2">
    <source>
        <dbReference type="ARBA" id="ARBA00012338"/>
    </source>
</evidence>
<evidence type="ECO:0000256" key="6">
    <source>
        <dbReference type="HAMAP-Rule" id="MF_00006"/>
    </source>
</evidence>
<keyword evidence="3 6" id="KW-0055">Arginine biosynthesis</keyword>
<dbReference type="GO" id="GO:0004056">
    <property type="term" value="F:argininosuccinate lyase activity"/>
    <property type="evidence" value="ECO:0007669"/>
    <property type="project" value="UniProtKB-UniRule"/>
</dbReference>
<dbReference type="PRINTS" id="PR00145">
    <property type="entry name" value="ARGSUCLYASE"/>
</dbReference>
<dbReference type="FunFam" id="1.20.200.10:FF:000002">
    <property type="entry name" value="Argininosuccinate lyase"/>
    <property type="match status" value="1"/>
</dbReference>
<evidence type="ECO:0000256" key="1">
    <source>
        <dbReference type="ARBA" id="ARBA00004941"/>
    </source>
</evidence>